<dbReference type="AlphaFoldDB" id="A0A5C6M441"/>
<keyword evidence="1" id="KW-0812">Transmembrane</keyword>
<name>A0A5C6M441_9PLAN</name>
<keyword evidence="1" id="KW-0472">Membrane</keyword>
<dbReference type="Proteomes" id="UP000321083">
    <property type="component" value="Unassembled WGS sequence"/>
</dbReference>
<comment type="caution">
    <text evidence="2">The sequence shown here is derived from an EMBL/GenBank/DDBJ whole genome shotgun (WGS) entry which is preliminary data.</text>
</comment>
<reference evidence="2 3" key="1">
    <citation type="submission" date="2019-08" db="EMBL/GenBank/DDBJ databases">
        <title>100 year-old enigma solved: identification of Planctomyces bekefii, the type genus and species of the phylum Planctomycetes.</title>
        <authorList>
            <person name="Svetlana D.N."/>
            <person name="Overmann J."/>
        </authorList>
    </citation>
    <scope>NUCLEOTIDE SEQUENCE [LARGE SCALE GENOMIC DNA]</scope>
    <source>
        <strain evidence="2">Phe10_nw2017</strain>
    </source>
</reference>
<evidence type="ECO:0000313" key="3">
    <source>
        <dbReference type="Proteomes" id="UP000321083"/>
    </source>
</evidence>
<reference evidence="2 3" key="2">
    <citation type="submission" date="2019-08" db="EMBL/GenBank/DDBJ databases">
        <authorList>
            <person name="Henke P."/>
        </authorList>
    </citation>
    <scope>NUCLEOTIDE SEQUENCE [LARGE SCALE GENOMIC DNA]</scope>
    <source>
        <strain evidence="2">Phe10_nw2017</strain>
    </source>
</reference>
<keyword evidence="1" id="KW-1133">Transmembrane helix</keyword>
<organism evidence="2 3">
    <name type="scientific">Planctomyces bekefii</name>
    <dbReference type="NCBI Taxonomy" id="1653850"/>
    <lineage>
        <taxon>Bacteria</taxon>
        <taxon>Pseudomonadati</taxon>
        <taxon>Planctomycetota</taxon>
        <taxon>Planctomycetia</taxon>
        <taxon>Planctomycetales</taxon>
        <taxon>Planctomycetaceae</taxon>
        <taxon>Planctomyces</taxon>
    </lineage>
</organism>
<sequence>MQMLDVMMNHSGLSGSRTHTIVEQSWVGRRRDHPRLRLPRGNFVQVVTGLSRVAGICHDRVLGSKAAASRAVRMGGLDLLILGPVVIDGHIDRRIVSTVGIDLESAERAGRVIALSCMLLTVLAVLAVLAVAVANSHSLNLSRSGGLLSHGRACKCQCSGDCKAGC</sequence>
<protein>
    <submittedName>
        <fullName evidence="2">Uncharacterized protein</fullName>
    </submittedName>
</protein>
<keyword evidence="3" id="KW-1185">Reference proteome</keyword>
<evidence type="ECO:0000256" key="1">
    <source>
        <dbReference type="SAM" id="Phobius"/>
    </source>
</evidence>
<dbReference type="EMBL" id="SRHE01000308">
    <property type="protein sequence ID" value="TWW09328.1"/>
    <property type="molecule type" value="Genomic_DNA"/>
</dbReference>
<gene>
    <name evidence="2" type="ORF">E3A20_15430</name>
</gene>
<accession>A0A5C6M441</accession>
<proteinExistence type="predicted"/>
<feature type="transmembrane region" description="Helical" evidence="1">
    <location>
        <begin position="112"/>
        <end position="134"/>
    </location>
</feature>
<evidence type="ECO:0000313" key="2">
    <source>
        <dbReference type="EMBL" id="TWW09328.1"/>
    </source>
</evidence>